<accession>A0A8C1P0P5</accession>
<keyword evidence="3" id="KW-0519">Myristate</keyword>
<dbReference type="GO" id="GO:0007030">
    <property type="term" value="P:Golgi organization"/>
    <property type="evidence" value="ECO:0007669"/>
    <property type="project" value="TreeGrafter"/>
</dbReference>
<sequence length="527" mass="59718">MGANTSQLSELSESQSIRTLIGPDAVSENEPFWNQLISFTFTSPTCSADAKLLEEAVVPLAKTLIQNNPRSGNFGALVRVFLSRTKELKISTECQDQLFIWQAHNALFLVRCLLKVFIREMSEEELHLQFSYQERAPGTYDSICEDLLEELVSNLVHLIKNCVCVCFVLDFSVLRMLSDEVCLLINALSPLIKVTPSVSDSCNWFLCCSGGLWSVFTLGGVGSRPGVEQDQNPLPLSSQSLLLLLVLANLTDGADCPNPYRQAVTCFKNTQDSSSIPSPQPHTFQINFNSLYTALYEQQKSDQVTLLLYTLLHQNSNMRTYILSRTDMENLVLPILEILYHVEERNSHHVYMALIILLILTEDDTFNRSIHEVMLKNISWYTERVLTEISLGSLLILVVIRTIQFNMTRTRDKYLHTNCLAALANMSAQFRNLHQYAAQRIISLFALLSKKHNKVLEQATQSLHGPLGADDRSVLPDYKFPELKFKYVEEEQPEDFFIPYVWSLVFNSAVGLCWSSQGIELFSMDSP</sequence>
<evidence type="ECO:0000256" key="1">
    <source>
        <dbReference type="ARBA" id="ARBA00010603"/>
    </source>
</evidence>
<dbReference type="Proteomes" id="UP000694427">
    <property type="component" value="Unplaced"/>
</dbReference>
<organism evidence="5 6">
    <name type="scientific">Cyprinus carpio</name>
    <name type="common">Common carp</name>
    <dbReference type="NCBI Taxonomy" id="7962"/>
    <lineage>
        <taxon>Eukaryota</taxon>
        <taxon>Metazoa</taxon>
        <taxon>Chordata</taxon>
        <taxon>Craniata</taxon>
        <taxon>Vertebrata</taxon>
        <taxon>Euteleostomi</taxon>
        <taxon>Actinopterygii</taxon>
        <taxon>Neopterygii</taxon>
        <taxon>Teleostei</taxon>
        <taxon>Ostariophysi</taxon>
        <taxon>Cypriniformes</taxon>
        <taxon>Cyprinidae</taxon>
        <taxon>Cyprininae</taxon>
        <taxon>Cyprinus</taxon>
    </lineage>
</organism>
<reference evidence="5" key="2">
    <citation type="submission" date="2025-09" db="UniProtKB">
        <authorList>
            <consortium name="Ensembl"/>
        </authorList>
    </citation>
    <scope>IDENTIFICATION</scope>
</reference>
<evidence type="ECO:0000256" key="3">
    <source>
        <dbReference type="ARBA" id="ARBA00022707"/>
    </source>
</evidence>
<evidence type="ECO:0000256" key="2">
    <source>
        <dbReference type="ARBA" id="ARBA00015736"/>
    </source>
</evidence>
<dbReference type="PANTHER" id="PTHR12895:SF9">
    <property type="entry name" value="DYMECLIN"/>
    <property type="match status" value="1"/>
</dbReference>
<evidence type="ECO:0000256" key="4">
    <source>
        <dbReference type="ARBA" id="ARBA00023288"/>
    </source>
</evidence>
<evidence type="ECO:0000313" key="6">
    <source>
        <dbReference type="Proteomes" id="UP000694427"/>
    </source>
</evidence>
<dbReference type="GO" id="GO:0005794">
    <property type="term" value="C:Golgi apparatus"/>
    <property type="evidence" value="ECO:0007669"/>
    <property type="project" value="TreeGrafter"/>
</dbReference>
<keyword evidence="6" id="KW-1185">Reference proteome</keyword>
<name>A0A8C1P0P5_CYPCA</name>
<evidence type="ECO:0000313" key="5">
    <source>
        <dbReference type="Ensembl" id="ENSCCRP00010098614.1"/>
    </source>
</evidence>
<dbReference type="PANTHER" id="PTHR12895">
    <property type="entry name" value="DYMECLIN"/>
    <property type="match status" value="1"/>
</dbReference>
<dbReference type="InterPro" id="IPR019142">
    <property type="entry name" value="Dymeclin"/>
</dbReference>
<reference evidence="5" key="1">
    <citation type="submission" date="2025-08" db="UniProtKB">
        <authorList>
            <consortium name="Ensembl"/>
        </authorList>
    </citation>
    <scope>IDENTIFICATION</scope>
</reference>
<comment type="similarity">
    <text evidence="1">Belongs to the dymeclin family.</text>
</comment>
<dbReference type="Ensembl" id="ENSCCRT00010109385.1">
    <property type="protein sequence ID" value="ENSCCRP00010098614.1"/>
    <property type="gene ID" value="ENSCCRG00010043222.1"/>
</dbReference>
<dbReference type="Pfam" id="PF09742">
    <property type="entry name" value="Dymeclin"/>
    <property type="match status" value="3"/>
</dbReference>
<keyword evidence="4" id="KW-0449">Lipoprotein</keyword>
<proteinExistence type="inferred from homology"/>
<dbReference type="AlphaFoldDB" id="A0A8C1P0P5"/>
<protein>
    <recommendedName>
        <fullName evidence="2">Dymeclin</fullName>
    </recommendedName>
</protein>